<gene>
    <name evidence="1" type="ORF">BDN72DRAFT_740116</name>
</gene>
<sequence length="97" mass="10623">EVPKEGTTLGIILSSDKTSISTLTGDRSAHPLLISLANIDPEFRSKASNNVFLLLALLPIPKFVESDKKVRSVLEKRLMHQNLDLVLHPLKIAAQIG</sequence>
<organism evidence="1 2">
    <name type="scientific">Pluteus cervinus</name>
    <dbReference type="NCBI Taxonomy" id="181527"/>
    <lineage>
        <taxon>Eukaryota</taxon>
        <taxon>Fungi</taxon>
        <taxon>Dikarya</taxon>
        <taxon>Basidiomycota</taxon>
        <taxon>Agaricomycotina</taxon>
        <taxon>Agaricomycetes</taxon>
        <taxon>Agaricomycetidae</taxon>
        <taxon>Agaricales</taxon>
        <taxon>Pluteineae</taxon>
        <taxon>Pluteaceae</taxon>
        <taxon>Pluteus</taxon>
    </lineage>
</organism>
<keyword evidence="2" id="KW-1185">Reference proteome</keyword>
<accession>A0ACD3A1D6</accession>
<evidence type="ECO:0000313" key="2">
    <source>
        <dbReference type="Proteomes" id="UP000308600"/>
    </source>
</evidence>
<reference evidence="1 2" key="1">
    <citation type="journal article" date="2019" name="Nat. Ecol. Evol.">
        <title>Megaphylogeny resolves global patterns of mushroom evolution.</title>
        <authorList>
            <person name="Varga T."/>
            <person name="Krizsan K."/>
            <person name="Foldi C."/>
            <person name="Dima B."/>
            <person name="Sanchez-Garcia M."/>
            <person name="Sanchez-Ramirez S."/>
            <person name="Szollosi G.J."/>
            <person name="Szarkandi J.G."/>
            <person name="Papp V."/>
            <person name="Albert L."/>
            <person name="Andreopoulos W."/>
            <person name="Angelini C."/>
            <person name="Antonin V."/>
            <person name="Barry K.W."/>
            <person name="Bougher N.L."/>
            <person name="Buchanan P."/>
            <person name="Buyck B."/>
            <person name="Bense V."/>
            <person name="Catcheside P."/>
            <person name="Chovatia M."/>
            <person name="Cooper J."/>
            <person name="Damon W."/>
            <person name="Desjardin D."/>
            <person name="Finy P."/>
            <person name="Geml J."/>
            <person name="Haridas S."/>
            <person name="Hughes K."/>
            <person name="Justo A."/>
            <person name="Karasinski D."/>
            <person name="Kautmanova I."/>
            <person name="Kiss B."/>
            <person name="Kocsube S."/>
            <person name="Kotiranta H."/>
            <person name="LaButti K.M."/>
            <person name="Lechner B.E."/>
            <person name="Liimatainen K."/>
            <person name="Lipzen A."/>
            <person name="Lukacs Z."/>
            <person name="Mihaltcheva S."/>
            <person name="Morgado L.N."/>
            <person name="Niskanen T."/>
            <person name="Noordeloos M.E."/>
            <person name="Ohm R.A."/>
            <person name="Ortiz-Santana B."/>
            <person name="Ovrebo C."/>
            <person name="Racz N."/>
            <person name="Riley R."/>
            <person name="Savchenko A."/>
            <person name="Shiryaev A."/>
            <person name="Soop K."/>
            <person name="Spirin V."/>
            <person name="Szebenyi C."/>
            <person name="Tomsovsky M."/>
            <person name="Tulloss R.E."/>
            <person name="Uehling J."/>
            <person name="Grigoriev I.V."/>
            <person name="Vagvolgyi C."/>
            <person name="Papp T."/>
            <person name="Martin F.M."/>
            <person name="Miettinen O."/>
            <person name="Hibbett D.S."/>
            <person name="Nagy L.G."/>
        </authorList>
    </citation>
    <scope>NUCLEOTIDE SEQUENCE [LARGE SCALE GENOMIC DNA]</scope>
    <source>
        <strain evidence="1 2">NL-1719</strain>
    </source>
</reference>
<feature type="non-terminal residue" evidence="1">
    <location>
        <position position="97"/>
    </location>
</feature>
<protein>
    <submittedName>
        <fullName evidence="1">Uncharacterized protein</fullName>
    </submittedName>
</protein>
<evidence type="ECO:0000313" key="1">
    <source>
        <dbReference type="EMBL" id="TFK59427.1"/>
    </source>
</evidence>
<proteinExistence type="predicted"/>
<name>A0ACD3A1D6_9AGAR</name>
<dbReference type="EMBL" id="ML208981">
    <property type="protein sequence ID" value="TFK59427.1"/>
    <property type="molecule type" value="Genomic_DNA"/>
</dbReference>
<dbReference type="Proteomes" id="UP000308600">
    <property type="component" value="Unassembled WGS sequence"/>
</dbReference>
<feature type="non-terminal residue" evidence="1">
    <location>
        <position position="1"/>
    </location>
</feature>